<dbReference type="RefSeq" id="YP_007676557.1">
    <property type="nucleotide sequence ID" value="NC_020868.1"/>
</dbReference>
<evidence type="ECO:0008006" key="4">
    <source>
        <dbReference type="Google" id="ProtNLM"/>
    </source>
</evidence>
<evidence type="ECO:0000313" key="3">
    <source>
        <dbReference type="Proteomes" id="UP000201725"/>
    </source>
</evidence>
<dbReference type="GeneID" id="15013200"/>
<reference evidence="2 3" key="1">
    <citation type="submission" date="2010-11" db="EMBL/GenBank/DDBJ databases">
        <title>The Genome Sequence of Vibrio phage VBP32.</title>
        <authorList>
            <consortium name="The Broad Institute Genome Sequencing Platform"/>
            <person name="Henn M.R."/>
            <person name="Wharam S."/>
            <person name="Gilg I."/>
            <person name="Martinez Martinez J."/>
            <person name="Wilson W."/>
            <person name="Levin J."/>
            <person name="Malboeuf C."/>
            <person name="Casali M."/>
            <person name="Russ C."/>
            <person name="Lennon N."/>
            <person name="Chapman S.B."/>
            <person name="Erlich R."/>
            <person name="Young S.K."/>
            <person name="Yandava C."/>
            <person name="Zeng Q."/>
            <person name="Fitzgerald M.F."/>
            <person name="Alvarado L."/>
            <person name="Anderson S."/>
            <person name="Berlin A."/>
            <person name="Chen Z."/>
            <person name="Freedman E."/>
            <person name="Gellesch M."/>
            <person name="Goldberg J."/>
            <person name="Green L."/>
            <person name="Griggs A."/>
            <person name="Gujja S."/>
            <person name="Heilman E."/>
            <person name="Heiman D."/>
            <person name="Hollinger A."/>
            <person name="Howarth C."/>
            <person name="Larson L."/>
            <person name="Mehta T."/>
            <person name="Neiman D."/>
            <person name="Pearson M."/>
            <person name="Roberts A."/>
            <person name="Ryan E."/>
            <person name="Saif S."/>
            <person name="Shea T."/>
            <person name="Shenoy N."/>
            <person name="Sisk P."/>
            <person name="Stolte C."/>
            <person name="Sykes S."/>
            <person name="White J."/>
            <person name="Haas B."/>
            <person name="Nusbaum C."/>
            <person name="Birren B."/>
        </authorList>
    </citation>
    <scope>NUCLEOTIDE SEQUENCE [LARGE SCALE GENOMIC DNA]</scope>
    <source>
        <strain evidence="2 3">VBP32</strain>
    </source>
</reference>
<evidence type="ECO:0000256" key="1">
    <source>
        <dbReference type="SAM" id="MobiDB-lite"/>
    </source>
</evidence>
<evidence type="ECO:0000313" key="2">
    <source>
        <dbReference type="EMBL" id="AGH57206.1"/>
    </source>
</evidence>
<name>M4SQZ3_9CAUD</name>
<feature type="region of interest" description="Disordered" evidence="1">
    <location>
        <begin position="324"/>
        <end position="348"/>
    </location>
</feature>
<proteinExistence type="predicted"/>
<protein>
    <recommendedName>
        <fullName evidence="4">Tail fiber protein</fullName>
    </recommendedName>
</protein>
<dbReference type="KEGG" id="vg:15013200"/>
<accession>M4SQZ3</accession>
<dbReference type="Proteomes" id="UP000201725">
    <property type="component" value="Segment"/>
</dbReference>
<organism evidence="2 3">
    <name type="scientific">Vibrio phage VBP32</name>
    <dbReference type="NCBI Taxonomy" id="754072"/>
    <lineage>
        <taxon>Viruses</taxon>
        <taxon>Duplodnaviria</taxon>
        <taxon>Heunggongvirae</taxon>
        <taxon>Uroviricota</taxon>
        <taxon>Caudoviricetes</taxon>
        <taxon>Schitoviridae</taxon>
        <taxon>Fuhrmanvirinae</taxon>
        <taxon>Stoningtonvirus</taxon>
        <taxon>Stoningtonvirus VBP47</taxon>
    </lineage>
</organism>
<gene>
    <name evidence="2" type="ORF">VPMG_00067</name>
</gene>
<sequence length="1152" mass="122657">MGLKSTFSTNEGKAEACAVDKYVNTAYDNMVIISDNIEALLEISDNLEYLTVYLGSYTTDPTERPDGTPLQDGDYYFNTLINALVYYDLAETNWFTVDPQELLDARDAAQAAQAAAETAEANALVSENNAAASELNASNSEAAALASEQAAAISEANASASETAAALSETNAAASEANALASENAAKASETAAALSETNAATSETNAANSASAALTSETNAAASETSAANSAVVAGGYAADAEAAFDNFNDLYLGAKTADPTLDNDGNPLQVGATYWNSVTNDLRYWNGVSWDIPEETAIQAANTAVAARDDAQISETNAAASAAAASTSETNAATSETNAATSEANALASEQAAALSETNAATSASNAATSEFNAAQSASDAAGSAASAAQSEANIDVAVTEAQNDIIGGSIFKGSNGEHVQNGDTVPSGTTHLRVEIGGEPTIVAMYPKSSGDVSSLSDDGATIGGTQVTFFKEIEKSVVYASNWIGLTTTNVTEKLIEMHKYAYENRLQVIYDGNFSLEVDLSKTSTSQGGTPIFVDSDTDFGGVTFSFKNASSVGGGDDDEFMRFDAQDLIDISGFVNISEFGYGSTYAPSLAAYEDAYIFINTTKDLVKRNPSDTEFRTYAVNNKVHRFGQLQYPVNYDCSDATGFKSAVLRPSKNAITIKGGIIDCTGVNNARLFVTARNNTTLDGIKCVRSDSPLNTSNNIFYFDRCCDITYKNMKPLGQNSSGTGTYGISGDGAVNLTLDNVSAVVGWGAMGTNYVNGLNVIGGYLSRVDVHFMGENIEVTRTQLKGLNIQVGIGGGYLKVKDVSVVLGKDPQRNIVDANRLIYIRPDYGSTWKGDIDIDGVSIRVAKEYDVVDTAFDMVQNVFSDNDTLVSPEIHYPFGMSLSAKNVSILVYPVGGFMGLELFNCGTVGPQQSRMMLPLKIEMESFKSITRNSEVPIVLSRTFSFIFDNDPQLHWAHTQSKSNYSGSDVEIFISDIDAIGTRPNGYISRDQQRNLLCFLSRSIDYDAHPNLPRFSVKGEKLSNLGFTWENQGDVDIDNSHIIGVWNNSNTTAIIKVTGSRCEVMKNPNGDNAYRRSFGICFENCIFIPSVGSLNDTLRTDNIVSASKCLVHKDVNLLTGAGMRTRQEMFDGFVDDPNGLVSLT</sequence>
<dbReference type="EMBL" id="HQ634196">
    <property type="protein sequence ID" value="AGH57206.1"/>
    <property type="molecule type" value="Genomic_DNA"/>
</dbReference>